<gene>
    <name evidence="2" type="ORF">DL762_000437</name>
</gene>
<proteinExistence type="predicted"/>
<accession>A0ABY0HMB1</accession>
<reference evidence="2 3" key="1">
    <citation type="submission" date="2018-06" db="EMBL/GenBank/DDBJ databases">
        <title>Complete Genomes of Monosporascus.</title>
        <authorList>
            <person name="Robinson A.J."/>
            <person name="Natvig D.O."/>
        </authorList>
    </citation>
    <scope>NUCLEOTIDE SEQUENCE [LARGE SCALE GENOMIC DNA]</scope>
    <source>
        <strain evidence="2 3">CBS 609.92</strain>
    </source>
</reference>
<organism evidence="2 3">
    <name type="scientific">Monosporascus cannonballus</name>
    <dbReference type="NCBI Taxonomy" id="155416"/>
    <lineage>
        <taxon>Eukaryota</taxon>
        <taxon>Fungi</taxon>
        <taxon>Dikarya</taxon>
        <taxon>Ascomycota</taxon>
        <taxon>Pezizomycotina</taxon>
        <taxon>Sordariomycetes</taxon>
        <taxon>Xylariomycetidae</taxon>
        <taxon>Xylariales</taxon>
        <taxon>Xylariales incertae sedis</taxon>
        <taxon>Monosporascus</taxon>
    </lineage>
</organism>
<feature type="region of interest" description="Disordered" evidence="1">
    <location>
        <begin position="1"/>
        <end position="33"/>
    </location>
</feature>
<sequence>MSPSSRSNRSRESGHSSSRSSKKRGPSQSSVQQLIDSLRTHRVNTLTELCRIERVAASCENEDDARAFQEPMTSAWKYYVTSNQFLTELSGLTRNYPFSSDLVDDALYRVQNDPDSNRSWNLPWLCLTKIKDLDLISSYANAQSWKKEMWGGRDPSQEEAHQLAQYFEDEWTQAVDTMMRHWSVPPARY</sequence>
<comment type="caution">
    <text evidence="2">The sequence shown here is derived from an EMBL/GenBank/DDBJ whole genome shotgun (WGS) entry which is preliminary data.</text>
</comment>
<evidence type="ECO:0000313" key="3">
    <source>
        <dbReference type="Proteomes" id="UP000294003"/>
    </source>
</evidence>
<name>A0ABY0HMB1_9PEZI</name>
<dbReference type="Proteomes" id="UP000294003">
    <property type="component" value="Unassembled WGS sequence"/>
</dbReference>
<protein>
    <submittedName>
        <fullName evidence="2">Uncharacterized protein</fullName>
    </submittedName>
</protein>
<evidence type="ECO:0000313" key="2">
    <source>
        <dbReference type="EMBL" id="RYO94671.1"/>
    </source>
</evidence>
<evidence type="ECO:0000256" key="1">
    <source>
        <dbReference type="SAM" id="MobiDB-lite"/>
    </source>
</evidence>
<keyword evidence="3" id="KW-1185">Reference proteome</keyword>
<dbReference type="EMBL" id="QJNS01000008">
    <property type="protein sequence ID" value="RYO94671.1"/>
    <property type="molecule type" value="Genomic_DNA"/>
</dbReference>